<evidence type="ECO:0000313" key="2">
    <source>
        <dbReference type="EMBL" id="NEN78478.1"/>
    </source>
</evidence>
<dbReference type="Proteomes" id="UP000468687">
    <property type="component" value="Unassembled WGS sequence"/>
</dbReference>
<feature type="transmembrane region" description="Helical" evidence="1">
    <location>
        <begin position="137"/>
        <end position="160"/>
    </location>
</feature>
<keyword evidence="1" id="KW-0472">Membrane</keyword>
<comment type="caution">
    <text evidence="2">The sequence shown here is derived from an EMBL/GenBank/DDBJ whole genome shotgun (WGS) entry which is preliminary data.</text>
</comment>
<keyword evidence="3" id="KW-1185">Reference proteome</keyword>
<feature type="transmembrane region" description="Helical" evidence="1">
    <location>
        <begin position="29"/>
        <end position="47"/>
    </location>
</feature>
<gene>
    <name evidence="2" type="ORF">G3T38_09315</name>
</gene>
<dbReference type="RefSeq" id="WP_163772012.1">
    <property type="nucleotide sequence ID" value="NZ_JAAGXA010000005.1"/>
</dbReference>
<evidence type="ECO:0000256" key="1">
    <source>
        <dbReference type="SAM" id="Phobius"/>
    </source>
</evidence>
<name>A0A6P0HII6_9ACTN</name>
<reference evidence="2 3" key="1">
    <citation type="journal article" date="2014" name="Int. J. Syst. Evol. Microbiol.">
        <title>Nocardioides zeae sp. nov., isolated from the stem of Zea mays.</title>
        <authorList>
            <person name="Glaeser S.P."/>
            <person name="McInroy J.A."/>
            <person name="Busse H.J."/>
            <person name="Kampfer P."/>
        </authorList>
    </citation>
    <scope>NUCLEOTIDE SEQUENCE [LARGE SCALE GENOMIC DNA]</scope>
    <source>
        <strain evidence="2 3">JCM 30728</strain>
    </source>
</reference>
<keyword evidence="1" id="KW-0812">Transmembrane</keyword>
<dbReference type="AlphaFoldDB" id="A0A6P0HII6"/>
<feature type="transmembrane region" description="Helical" evidence="1">
    <location>
        <begin position="54"/>
        <end position="75"/>
    </location>
</feature>
<keyword evidence="1" id="KW-1133">Transmembrane helix</keyword>
<feature type="transmembrane region" description="Helical" evidence="1">
    <location>
        <begin position="95"/>
        <end position="116"/>
    </location>
</feature>
<protein>
    <submittedName>
        <fullName evidence="2">Uncharacterized protein</fullName>
    </submittedName>
</protein>
<proteinExistence type="predicted"/>
<sequence length="256" mass="25891">MAGVAWWLLVVGLCDLCRADGDVTGLLRRRVLAVLGVVAVVGAALLSDPTGRGWWGWVLAAAAVAVWVPASSAALARGQVQPPGQPLLHGRWRFAAAYGAFGTGIAATVVCGPAMGAPHFVDDVVAASVLGRFDGDALLVVAAVGVAQLATANILVRLLLDLVGVPAHDNEKQLRGGRVLGPMERLLVVGLGGAGSLTGASLVVAAKALLRFPELRAPRDGASGFGGPSDVTEYFLVGSLASWSVALAGVGLIALA</sequence>
<organism evidence="2 3">
    <name type="scientific">Nocardioides zeae</name>
    <dbReference type="NCBI Taxonomy" id="1457234"/>
    <lineage>
        <taxon>Bacteria</taxon>
        <taxon>Bacillati</taxon>
        <taxon>Actinomycetota</taxon>
        <taxon>Actinomycetes</taxon>
        <taxon>Propionibacteriales</taxon>
        <taxon>Nocardioidaceae</taxon>
        <taxon>Nocardioides</taxon>
    </lineage>
</organism>
<feature type="transmembrane region" description="Helical" evidence="1">
    <location>
        <begin position="186"/>
        <end position="210"/>
    </location>
</feature>
<evidence type="ECO:0000313" key="3">
    <source>
        <dbReference type="Proteomes" id="UP000468687"/>
    </source>
</evidence>
<dbReference type="EMBL" id="JAAGXA010000005">
    <property type="protein sequence ID" value="NEN78478.1"/>
    <property type="molecule type" value="Genomic_DNA"/>
</dbReference>
<accession>A0A6P0HII6</accession>
<feature type="transmembrane region" description="Helical" evidence="1">
    <location>
        <begin position="231"/>
        <end position="255"/>
    </location>
</feature>